<dbReference type="PROSITE" id="PS51698">
    <property type="entry name" value="U_BOX"/>
    <property type="match status" value="1"/>
</dbReference>
<comment type="pathway">
    <text evidence="1">Protein modification; protein ubiquitination.</text>
</comment>
<keyword evidence="3" id="KW-0812">Transmembrane</keyword>
<keyword evidence="3" id="KW-0472">Membrane</keyword>
<dbReference type="PANTHER" id="PTHR46573">
    <property type="entry name" value="WD REPEAT, SAM AND U-BOX DOMAIN-CONTAINING PROTEIN 1"/>
    <property type="match status" value="1"/>
</dbReference>
<dbReference type="CDD" id="cd16655">
    <property type="entry name" value="RING-Ubox_WDSUB1-like"/>
    <property type="match status" value="1"/>
</dbReference>
<evidence type="ECO:0000256" key="1">
    <source>
        <dbReference type="ARBA" id="ARBA00004906"/>
    </source>
</evidence>
<dbReference type="Pfam" id="PF04564">
    <property type="entry name" value="U-box"/>
    <property type="match status" value="1"/>
</dbReference>
<name>A0ABP0TBR4_9BRYO</name>
<dbReference type="InterPro" id="IPR013083">
    <property type="entry name" value="Znf_RING/FYVE/PHD"/>
</dbReference>
<proteinExistence type="predicted"/>
<evidence type="ECO:0000313" key="5">
    <source>
        <dbReference type="EMBL" id="CAK9191877.1"/>
    </source>
</evidence>
<organism evidence="5 6">
    <name type="scientific">Sphagnum troendelagicum</name>
    <dbReference type="NCBI Taxonomy" id="128251"/>
    <lineage>
        <taxon>Eukaryota</taxon>
        <taxon>Viridiplantae</taxon>
        <taxon>Streptophyta</taxon>
        <taxon>Embryophyta</taxon>
        <taxon>Bryophyta</taxon>
        <taxon>Sphagnophytina</taxon>
        <taxon>Sphagnopsida</taxon>
        <taxon>Sphagnales</taxon>
        <taxon>Sphagnaceae</taxon>
        <taxon>Sphagnum</taxon>
    </lineage>
</organism>
<feature type="region of interest" description="Disordered" evidence="2">
    <location>
        <begin position="936"/>
        <end position="979"/>
    </location>
</feature>
<protein>
    <recommendedName>
        <fullName evidence="4">U-box domain-containing protein</fullName>
    </recommendedName>
</protein>
<feature type="region of interest" description="Disordered" evidence="2">
    <location>
        <begin position="616"/>
        <end position="640"/>
    </location>
</feature>
<accession>A0ABP0TBR4</accession>
<dbReference type="Gene3D" id="3.30.40.10">
    <property type="entry name" value="Zinc/RING finger domain, C3HC4 (zinc finger)"/>
    <property type="match status" value="1"/>
</dbReference>
<dbReference type="PANTHER" id="PTHR46573:SF1">
    <property type="entry name" value="WD REPEAT, SAM AND U-BOX DOMAIN-CONTAINING PROTEIN 1"/>
    <property type="match status" value="1"/>
</dbReference>
<dbReference type="SUPFAM" id="SSF57850">
    <property type="entry name" value="RING/U-box"/>
    <property type="match status" value="1"/>
</dbReference>
<evidence type="ECO:0000259" key="4">
    <source>
        <dbReference type="PROSITE" id="PS51698"/>
    </source>
</evidence>
<dbReference type="SMART" id="SM00504">
    <property type="entry name" value="Ubox"/>
    <property type="match status" value="1"/>
</dbReference>
<dbReference type="Proteomes" id="UP001497512">
    <property type="component" value="Chromosome 1"/>
</dbReference>
<feature type="transmembrane region" description="Helical" evidence="3">
    <location>
        <begin position="14"/>
        <end position="32"/>
    </location>
</feature>
<feature type="domain" description="U-box" evidence="4">
    <location>
        <begin position="848"/>
        <end position="931"/>
    </location>
</feature>
<feature type="compositionally biased region" description="Basic and acidic residues" evidence="2">
    <location>
        <begin position="312"/>
        <end position="455"/>
    </location>
</feature>
<reference evidence="5 6" key="1">
    <citation type="submission" date="2024-02" db="EMBL/GenBank/DDBJ databases">
        <authorList>
            <consortium name="ELIXIR-Norway"/>
            <consortium name="Elixir Norway"/>
        </authorList>
    </citation>
    <scope>NUCLEOTIDE SEQUENCE [LARGE SCALE GENOMIC DNA]</scope>
</reference>
<feature type="compositionally biased region" description="Polar residues" evidence="2">
    <location>
        <begin position="518"/>
        <end position="530"/>
    </location>
</feature>
<dbReference type="EMBL" id="OZ019893">
    <property type="protein sequence ID" value="CAK9191877.1"/>
    <property type="molecule type" value="Genomic_DNA"/>
</dbReference>
<keyword evidence="6" id="KW-1185">Reference proteome</keyword>
<evidence type="ECO:0000313" key="6">
    <source>
        <dbReference type="Proteomes" id="UP001497512"/>
    </source>
</evidence>
<keyword evidence="3" id="KW-1133">Transmembrane helix</keyword>
<feature type="region of interest" description="Disordered" evidence="2">
    <location>
        <begin position="288"/>
        <end position="486"/>
    </location>
</feature>
<evidence type="ECO:0000256" key="2">
    <source>
        <dbReference type="SAM" id="MobiDB-lite"/>
    </source>
</evidence>
<gene>
    <name evidence="5" type="ORF">CSSPTR1EN2_LOCUS1610</name>
</gene>
<feature type="compositionally biased region" description="Low complexity" evidence="2">
    <location>
        <begin position="531"/>
        <end position="548"/>
    </location>
</feature>
<feature type="region of interest" description="Disordered" evidence="2">
    <location>
        <begin position="518"/>
        <end position="567"/>
    </location>
</feature>
<dbReference type="InterPro" id="IPR052085">
    <property type="entry name" value="WD-SAM-U-box"/>
</dbReference>
<sequence length="994" mass="108039">MCILCVASRWSRRIVTMLPWLIIPLIILWALSQLLPPNFRLEVTSPRLACVGVMLVSLGWYELAMPRLSQWRARRSAFLRERKRIEAQEAAKWRKEATRRCRNCWSAYRDQTPVGGKFMCTYCGHVSRRPVLDVPSSNGTHVAGIPGNLAQAAAAGGVPSPPTAMFSARGGGGGDTRGSTWTARGWHPDRMHHPPPSMVGVNRGWTSSSGIPFGGGGAGGGPYGSWSPYWGDGGGGGGYGSYGGGGGFFGGGDKCRGDSAMFSLFRVFSLLFVSLRWLCQKAWRDERVTEDPLSGGSRGSQHSRGGGGGEDSSTKEGSRGEKARRKAEEKRQARMEREQLEAEERRQREEVARLVEERRRLRDEKMEAERESEREAAAERERELRREREAERRRQEKLKERERSSSGDLSKERASSRDVAEDSEESKKDSKKMARDSKSKDSDKKAVEGEKKTDGSKVTVPGQTNSGDPVKKVNKAARAADLNGKAGEVKIAGGALKPRSGGIKGSVAANSKTHITNSTSFWGKGTQNSGPKTTKGVTTTPVGATPTTVPVPPAVEVPPNAKGSDTTTYSAWNRMPWTKVWGKGFSAPAAEKSMDPSELLPNSIVSELNSSNDAAVERGSWNGRNPCIDGINDPELLPNSERERDPIKQVVDGPFESLFGQGLSGSTYVAPIGPQPPIHAPVAGLSWDGMIPVEQPPQILEPWAADESNLGPRRQAFRAGNELLGEEAASGEGKWRMWEAPQLDQIQLPSVFVNQSPSPWMLPLGSRVSERAAPTSPSCVGVSGDLETQFPASLFSPQPTQNMTSVGSDPLNGILPAQLNSRSLWSDQSAFESAMRIWDDGDLVHQPHLPAEFIDCITQEVMQDPVITADGHSYERSAILRWLQTHDTSPITGEVLPPLPGVNGSVVDKTLRPNHILRGQIIEYRENLARLARGMGMHAEKSGKQESTSSRPTGVVVGSAPWSTPSIPSTERANNIGGFYTTPNSQSLWSYNIS</sequence>
<feature type="compositionally biased region" description="Polar residues" evidence="2">
    <location>
        <begin position="961"/>
        <end position="973"/>
    </location>
</feature>
<evidence type="ECO:0000256" key="3">
    <source>
        <dbReference type="SAM" id="Phobius"/>
    </source>
</evidence>
<dbReference type="InterPro" id="IPR003613">
    <property type="entry name" value="Ubox_domain"/>
</dbReference>